<name>A0ABQ6JRY7_9MICO</name>
<feature type="DNA-binding region" description="H-T-H motif" evidence="4">
    <location>
        <begin position="34"/>
        <end position="53"/>
    </location>
</feature>
<dbReference type="PROSITE" id="PS50977">
    <property type="entry name" value="HTH_TETR_2"/>
    <property type="match status" value="1"/>
</dbReference>
<keyword evidence="2 4" id="KW-0238">DNA-binding</keyword>
<dbReference type="SUPFAM" id="SSF46689">
    <property type="entry name" value="Homeodomain-like"/>
    <property type="match status" value="1"/>
</dbReference>
<dbReference type="SUPFAM" id="SSF48498">
    <property type="entry name" value="Tetracyclin repressor-like, C-terminal domain"/>
    <property type="match status" value="1"/>
</dbReference>
<dbReference type="InterPro" id="IPR009057">
    <property type="entry name" value="Homeodomain-like_sf"/>
</dbReference>
<dbReference type="InterPro" id="IPR011075">
    <property type="entry name" value="TetR_C"/>
</dbReference>
<dbReference type="Proteomes" id="UP001157069">
    <property type="component" value="Unassembled WGS sequence"/>
</dbReference>
<comment type="caution">
    <text evidence="7">The sequence shown here is derived from an EMBL/GenBank/DDBJ whole genome shotgun (WGS) entry which is preliminary data.</text>
</comment>
<dbReference type="PANTHER" id="PTHR47506">
    <property type="entry name" value="TRANSCRIPTIONAL REGULATORY PROTEIN"/>
    <property type="match status" value="1"/>
</dbReference>
<dbReference type="Pfam" id="PF16925">
    <property type="entry name" value="TetR_C_13"/>
    <property type="match status" value="1"/>
</dbReference>
<reference evidence="8" key="1">
    <citation type="journal article" date="2019" name="Int. J. Syst. Evol. Microbiol.">
        <title>The Global Catalogue of Microorganisms (GCM) 10K type strain sequencing project: providing services to taxonomists for standard genome sequencing and annotation.</title>
        <authorList>
            <consortium name="The Broad Institute Genomics Platform"/>
            <consortium name="The Broad Institute Genome Sequencing Center for Infectious Disease"/>
            <person name="Wu L."/>
            <person name="Ma J."/>
        </authorList>
    </citation>
    <scope>NUCLEOTIDE SEQUENCE [LARGE SCALE GENOMIC DNA]</scope>
    <source>
        <strain evidence="8">NBRC 108755</strain>
    </source>
</reference>
<dbReference type="Gene3D" id="1.10.357.10">
    <property type="entry name" value="Tetracycline Repressor, domain 2"/>
    <property type="match status" value="1"/>
</dbReference>
<proteinExistence type="predicted"/>
<dbReference type="InterPro" id="IPR001647">
    <property type="entry name" value="HTH_TetR"/>
</dbReference>
<dbReference type="InterPro" id="IPR036271">
    <property type="entry name" value="Tet_transcr_reg_TetR-rel_C_sf"/>
</dbReference>
<evidence type="ECO:0000256" key="2">
    <source>
        <dbReference type="ARBA" id="ARBA00023125"/>
    </source>
</evidence>
<evidence type="ECO:0000256" key="4">
    <source>
        <dbReference type="PROSITE-ProRule" id="PRU00335"/>
    </source>
</evidence>
<protein>
    <recommendedName>
        <fullName evidence="6">HTH tetR-type domain-containing protein</fullName>
    </recommendedName>
</protein>
<evidence type="ECO:0000313" key="8">
    <source>
        <dbReference type="Proteomes" id="UP001157069"/>
    </source>
</evidence>
<dbReference type="Gene3D" id="1.10.10.60">
    <property type="entry name" value="Homeodomain-like"/>
    <property type="match status" value="1"/>
</dbReference>
<evidence type="ECO:0000256" key="3">
    <source>
        <dbReference type="ARBA" id="ARBA00023163"/>
    </source>
</evidence>
<keyword evidence="8" id="KW-1185">Reference proteome</keyword>
<feature type="domain" description="HTH tetR-type" evidence="6">
    <location>
        <begin position="11"/>
        <end position="71"/>
    </location>
</feature>
<keyword evidence="3" id="KW-0804">Transcription</keyword>
<organism evidence="7 8">
    <name type="scientific">Homoserinibacter gongjuensis</name>
    <dbReference type="NCBI Taxonomy" id="1162968"/>
    <lineage>
        <taxon>Bacteria</taxon>
        <taxon>Bacillati</taxon>
        <taxon>Actinomycetota</taxon>
        <taxon>Actinomycetes</taxon>
        <taxon>Micrococcales</taxon>
        <taxon>Microbacteriaceae</taxon>
        <taxon>Homoserinibacter</taxon>
    </lineage>
</organism>
<dbReference type="RefSeq" id="WP_284301902.1">
    <property type="nucleotide sequence ID" value="NZ_BSVA01000001.1"/>
</dbReference>
<gene>
    <name evidence="7" type="ORF">GCM10025869_10160</name>
</gene>
<evidence type="ECO:0000259" key="6">
    <source>
        <dbReference type="PROSITE" id="PS50977"/>
    </source>
</evidence>
<evidence type="ECO:0000313" key="7">
    <source>
        <dbReference type="EMBL" id="GMA90487.1"/>
    </source>
</evidence>
<sequence length="374" mass="39094">MVTDGRRARGDASRRTVLARATQLASVEGLDGLSIGALATATGRSKSTIATLFGDKQGLQLATIDAAAEVFREHVVETARRVPHGAGRIAALLAAMLVYSRDRVFEGGCFFAAVSADLDSKPGPAADAVRSWTRQWHDYVERQLRTAMECGDLRTDTDVDQLAFELIALAEGANVRSLLANDARPYARAASAISSALLRAGPRPRRSGRSSCSHPRRPVTLPGPRQGVEKCSRQGQGRGMRLLGLVVAAVLACALCGCSTQAEQLTDASASGVAAVRSSALALELAADGREWRPASDTALADALTELSDAHRTLIELVPGDAEQEQARDSVADALQRALGAVAGARAALAHGDELDGWIAQLDDAADALEGAAG</sequence>
<evidence type="ECO:0000256" key="1">
    <source>
        <dbReference type="ARBA" id="ARBA00023015"/>
    </source>
</evidence>
<keyword evidence="1" id="KW-0805">Transcription regulation</keyword>
<accession>A0ABQ6JRY7</accession>
<dbReference type="PANTHER" id="PTHR47506:SF6">
    <property type="entry name" value="HTH-TYPE TRANSCRIPTIONAL REPRESSOR NEMR"/>
    <property type="match status" value="1"/>
</dbReference>
<dbReference type="EMBL" id="BSVA01000001">
    <property type="protein sequence ID" value="GMA90487.1"/>
    <property type="molecule type" value="Genomic_DNA"/>
</dbReference>
<feature type="region of interest" description="Disordered" evidence="5">
    <location>
        <begin position="200"/>
        <end position="233"/>
    </location>
</feature>
<evidence type="ECO:0000256" key="5">
    <source>
        <dbReference type="SAM" id="MobiDB-lite"/>
    </source>
</evidence>